<dbReference type="Gene3D" id="3.80.10.10">
    <property type="entry name" value="Ribonuclease Inhibitor"/>
    <property type="match status" value="1"/>
</dbReference>
<proteinExistence type="predicted"/>
<feature type="compositionally biased region" description="Low complexity" evidence="1">
    <location>
        <begin position="548"/>
        <end position="559"/>
    </location>
</feature>
<gene>
    <name evidence="2" type="ORF">RSE6_12763</name>
</gene>
<feature type="region of interest" description="Disordered" evidence="1">
    <location>
        <begin position="1"/>
        <end position="22"/>
    </location>
</feature>
<dbReference type="Proteomes" id="UP000177625">
    <property type="component" value="Unassembled WGS sequence"/>
</dbReference>
<reference evidence="3" key="1">
    <citation type="submission" date="2016-03" db="EMBL/GenBank/DDBJ databases">
        <authorList>
            <person name="Guldener U."/>
        </authorList>
    </citation>
    <scope>NUCLEOTIDE SEQUENCE [LARGE SCALE GENOMIC DNA]</scope>
</reference>
<dbReference type="SUPFAM" id="SSF52047">
    <property type="entry name" value="RNI-like"/>
    <property type="match status" value="1"/>
</dbReference>
<evidence type="ECO:0008006" key="4">
    <source>
        <dbReference type="Google" id="ProtNLM"/>
    </source>
</evidence>
<feature type="region of interest" description="Disordered" evidence="1">
    <location>
        <begin position="597"/>
        <end position="635"/>
    </location>
</feature>
<evidence type="ECO:0000256" key="1">
    <source>
        <dbReference type="SAM" id="MobiDB-lite"/>
    </source>
</evidence>
<accession>A0A1E1MR88</accession>
<dbReference type="EMBL" id="FJVC01000495">
    <property type="protein sequence ID" value="CZT51600.1"/>
    <property type="molecule type" value="Genomic_DNA"/>
</dbReference>
<name>A0A1E1MR88_RHYSE</name>
<keyword evidence="3" id="KW-1185">Reference proteome</keyword>
<dbReference type="AlphaFoldDB" id="A0A1E1MR88"/>
<feature type="region of interest" description="Disordered" evidence="1">
    <location>
        <begin position="542"/>
        <end position="574"/>
    </location>
</feature>
<feature type="compositionally biased region" description="Low complexity" evidence="1">
    <location>
        <begin position="612"/>
        <end position="621"/>
    </location>
</feature>
<evidence type="ECO:0000313" key="3">
    <source>
        <dbReference type="Proteomes" id="UP000177625"/>
    </source>
</evidence>
<dbReference type="InterPro" id="IPR032675">
    <property type="entry name" value="LRR_dom_sf"/>
</dbReference>
<feature type="region of interest" description="Disordered" evidence="1">
    <location>
        <begin position="827"/>
        <end position="862"/>
    </location>
</feature>
<evidence type="ECO:0000313" key="2">
    <source>
        <dbReference type="EMBL" id="CZT51600.1"/>
    </source>
</evidence>
<protein>
    <recommendedName>
        <fullName evidence="4">F-box domain protein</fullName>
    </recommendedName>
</protein>
<sequence>MQKAACDDDTADEGHHSSERSITNHSHNAISLSEHSFASPTDAKGELEASLEPSYRSNMASAPPSYQAAAYGGNRKFWLIVAPYVHSYDLYRACLVCRQWHQLFAPFLWGDPARKFGFDDDNIYLNLTRFKRKLTQARLEVRRLSHTLHIPPAQPEFYDGPQAGWLCDILDRLPCLQALIVSNLTFFDHSSLQGIHQRGASIVTYPLKLLIASNCKNTTASSLTTALLHFPELVYLDLSATQGVRSPYVLRQIGTLTELRVLKLRACGLRDDDVDHLSFSGLRSLDISCNLLTERGLAKLFAKLPTIASRRGNLSPLDRRYSGVPLPLRVIAEGLDRFIVKRLTSGIDGYLGVEEGLPSAFSHLDVDSNFITIDSLSHLAGNHNLQHLNCGSLNLSQKPYHPTSPGAARRSSDPIIEVEILQPSIFKHTFRDLRYLRIHHSLVTSQSFSGKDISLEKQCFELHEEDLRFELDSTEIGRPVTFELDDTSVVPPQVDVPVTPPRFESPEDVCASLHTTKPILGSANGRELKPSEQMPQVRLTFADEGQKSSSPITISSNGSLTATDHPPSLESSSEMDTQMKIMMPDEMKTLGSYWDIANSDKGRPTSKSTPSPLAGLPQAAPIAPPLPPRSTPDAVGRIQNNYQVETAGPPFPRGRRNIQKLLSESLQRLQVLTTHHRHPGRFKPSYLPNLKSLTLTSIPSTTHRHCVPDTLSLLIRELAEEEEIARLQEHCRYTIINQPPPQHPPTRTLNLKHLALEMTSHPDPVMPLRPKNSNSPTARELAAMASKKASFTYTKSSTEDPDSESFMQSIDTDFSFFGEDDGGLLVSEGRIDSPNLRTGKDVDYGSGTGEEGGGDEGEGKKEKVVDVVKELSAFRRARKNEFERAEEQGVWGVEEVLGGYWRGEVKVVREAGG</sequence>
<organism evidence="2 3">
    <name type="scientific">Rhynchosporium secalis</name>
    <name type="common">Barley scald fungus</name>
    <dbReference type="NCBI Taxonomy" id="38038"/>
    <lineage>
        <taxon>Eukaryota</taxon>
        <taxon>Fungi</taxon>
        <taxon>Dikarya</taxon>
        <taxon>Ascomycota</taxon>
        <taxon>Pezizomycotina</taxon>
        <taxon>Leotiomycetes</taxon>
        <taxon>Helotiales</taxon>
        <taxon>Ploettnerulaceae</taxon>
        <taxon>Rhynchosporium</taxon>
    </lineage>
</organism>